<gene>
    <name evidence="3" type="ORF">ACFPCY_19535</name>
</gene>
<feature type="transmembrane region" description="Helical" evidence="1">
    <location>
        <begin position="94"/>
        <end position="111"/>
    </location>
</feature>
<keyword evidence="1" id="KW-0472">Membrane</keyword>
<comment type="caution">
    <text evidence="3">The sequence shown here is derived from an EMBL/GenBank/DDBJ whole genome shotgun (WGS) entry which is preliminary data.</text>
</comment>
<evidence type="ECO:0000259" key="2">
    <source>
        <dbReference type="Pfam" id="PF23636"/>
    </source>
</evidence>
<keyword evidence="1" id="KW-1133">Transmembrane helix</keyword>
<dbReference type="EMBL" id="JBHSIT010000005">
    <property type="protein sequence ID" value="MFC4909524.1"/>
    <property type="molecule type" value="Genomic_DNA"/>
</dbReference>
<dbReference type="Proteomes" id="UP001595872">
    <property type="component" value="Unassembled WGS sequence"/>
</dbReference>
<proteinExistence type="predicted"/>
<protein>
    <recommendedName>
        <fullName evidence="2">DUF7144 domain-containing protein</fullName>
    </recommendedName>
</protein>
<sequence>MAEGTHPRGRGSGGAAVKWARGLALFAGIMMVMTGTFGAIQGLAAILNDDVYVLRGDYVFKFDVTAWGWIHMVIGILVAVAGFYVLYGRLWARVIGIACAVVSGIVNFAFIPYYPVWSLTIVALDAAVIWALAVYSRQAAESGWRE</sequence>
<dbReference type="RefSeq" id="WP_378257098.1">
    <property type="nucleotide sequence ID" value="NZ_JBHSIT010000005.1"/>
</dbReference>
<feature type="transmembrane region" description="Helical" evidence="1">
    <location>
        <begin position="117"/>
        <end position="135"/>
    </location>
</feature>
<evidence type="ECO:0000313" key="4">
    <source>
        <dbReference type="Proteomes" id="UP001595872"/>
    </source>
</evidence>
<name>A0ABV9U148_9ACTN</name>
<dbReference type="InterPro" id="IPR055568">
    <property type="entry name" value="DUF7144"/>
</dbReference>
<feature type="transmembrane region" description="Helical" evidence="1">
    <location>
        <begin position="23"/>
        <end position="46"/>
    </location>
</feature>
<keyword evidence="4" id="KW-1185">Reference proteome</keyword>
<organism evidence="3 4">
    <name type="scientific">Actinomadura gamaensis</name>
    <dbReference type="NCBI Taxonomy" id="1763541"/>
    <lineage>
        <taxon>Bacteria</taxon>
        <taxon>Bacillati</taxon>
        <taxon>Actinomycetota</taxon>
        <taxon>Actinomycetes</taxon>
        <taxon>Streptosporangiales</taxon>
        <taxon>Thermomonosporaceae</taxon>
        <taxon>Actinomadura</taxon>
    </lineage>
</organism>
<accession>A0ABV9U148</accession>
<reference evidence="4" key="1">
    <citation type="journal article" date="2019" name="Int. J. Syst. Evol. Microbiol.">
        <title>The Global Catalogue of Microorganisms (GCM) 10K type strain sequencing project: providing services to taxonomists for standard genome sequencing and annotation.</title>
        <authorList>
            <consortium name="The Broad Institute Genomics Platform"/>
            <consortium name="The Broad Institute Genome Sequencing Center for Infectious Disease"/>
            <person name="Wu L."/>
            <person name="Ma J."/>
        </authorList>
    </citation>
    <scope>NUCLEOTIDE SEQUENCE [LARGE SCALE GENOMIC DNA]</scope>
    <source>
        <strain evidence="4">KLKA75</strain>
    </source>
</reference>
<feature type="transmembrane region" description="Helical" evidence="1">
    <location>
        <begin position="66"/>
        <end position="87"/>
    </location>
</feature>
<evidence type="ECO:0000256" key="1">
    <source>
        <dbReference type="SAM" id="Phobius"/>
    </source>
</evidence>
<feature type="domain" description="DUF7144" evidence="2">
    <location>
        <begin position="24"/>
        <end position="136"/>
    </location>
</feature>
<evidence type="ECO:0000313" key="3">
    <source>
        <dbReference type="EMBL" id="MFC4909524.1"/>
    </source>
</evidence>
<dbReference type="Pfam" id="PF23636">
    <property type="entry name" value="DUF7144"/>
    <property type="match status" value="1"/>
</dbReference>
<keyword evidence="1" id="KW-0812">Transmembrane</keyword>